<accession>A0ACB8Z828</accession>
<reference evidence="1 2" key="2">
    <citation type="journal article" date="2022" name="Mol. Ecol. Resour.">
        <title>The genomes of chicory, endive, great burdock and yacon provide insights into Asteraceae paleo-polyploidization history and plant inulin production.</title>
        <authorList>
            <person name="Fan W."/>
            <person name="Wang S."/>
            <person name="Wang H."/>
            <person name="Wang A."/>
            <person name="Jiang F."/>
            <person name="Liu H."/>
            <person name="Zhao H."/>
            <person name="Xu D."/>
            <person name="Zhang Y."/>
        </authorList>
    </citation>
    <scope>NUCLEOTIDE SEQUENCE [LARGE SCALE GENOMIC DNA]</scope>
    <source>
        <strain evidence="2">cv. Niubang</strain>
    </source>
</reference>
<evidence type="ECO:0000313" key="1">
    <source>
        <dbReference type="EMBL" id="KAI3693414.1"/>
    </source>
</evidence>
<gene>
    <name evidence="1" type="ORF">L6452_33249</name>
</gene>
<comment type="caution">
    <text evidence="1">The sequence shown here is derived from an EMBL/GenBank/DDBJ whole genome shotgun (WGS) entry which is preliminary data.</text>
</comment>
<keyword evidence="2" id="KW-1185">Reference proteome</keyword>
<dbReference type="Proteomes" id="UP001055879">
    <property type="component" value="Linkage Group LG11"/>
</dbReference>
<name>A0ACB8Z828_ARCLA</name>
<sequence length="99" mass="11682">MEAENIENDTRECAEGFDMNVEEKHNREVEVEEGGGMVKVMEEVVKEQMGVIRELTERVKDLEKKLLKNNNNNKRMKKVNNKKKKRRRFDGCIVEEELS</sequence>
<protein>
    <submittedName>
        <fullName evidence="1">Uncharacterized protein</fullName>
    </submittedName>
</protein>
<dbReference type="EMBL" id="CM042057">
    <property type="protein sequence ID" value="KAI3693414.1"/>
    <property type="molecule type" value="Genomic_DNA"/>
</dbReference>
<reference evidence="2" key="1">
    <citation type="journal article" date="2022" name="Mol. Ecol. Resour.">
        <title>The genomes of chicory, endive, great burdock and yacon provide insights into Asteraceae palaeo-polyploidization history and plant inulin production.</title>
        <authorList>
            <person name="Fan W."/>
            <person name="Wang S."/>
            <person name="Wang H."/>
            <person name="Wang A."/>
            <person name="Jiang F."/>
            <person name="Liu H."/>
            <person name="Zhao H."/>
            <person name="Xu D."/>
            <person name="Zhang Y."/>
        </authorList>
    </citation>
    <scope>NUCLEOTIDE SEQUENCE [LARGE SCALE GENOMIC DNA]</scope>
    <source>
        <strain evidence="2">cv. Niubang</strain>
    </source>
</reference>
<organism evidence="1 2">
    <name type="scientific">Arctium lappa</name>
    <name type="common">Greater burdock</name>
    <name type="synonym">Lappa major</name>
    <dbReference type="NCBI Taxonomy" id="4217"/>
    <lineage>
        <taxon>Eukaryota</taxon>
        <taxon>Viridiplantae</taxon>
        <taxon>Streptophyta</taxon>
        <taxon>Embryophyta</taxon>
        <taxon>Tracheophyta</taxon>
        <taxon>Spermatophyta</taxon>
        <taxon>Magnoliopsida</taxon>
        <taxon>eudicotyledons</taxon>
        <taxon>Gunneridae</taxon>
        <taxon>Pentapetalae</taxon>
        <taxon>asterids</taxon>
        <taxon>campanulids</taxon>
        <taxon>Asterales</taxon>
        <taxon>Asteraceae</taxon>
        <taxon>Carduoideae</taxon>
        <taxon>Cardueae</taxon>
        <taxon>Arctiinae</taxon>
        <taxon>Arctium</taxon>
    </lineage>
</organism>
<proteinExistence type="predicted"/>
<evidence type="ECO:0000313" key="2">
    <source>
        <dbReference type="Proteomes" id="UP001055879"/>
    </source>
</evidence>